<accession>A0A3N4JFL6</accession>
<dbReference type="GO" id="GO:0003677">
    <property type="term" value="F:DNA binding"/>
    <property type="evidence" value="ECO:0007669"/>
    <property type="project" value="TreeGrafter"/>
</dbReference>
<dbReference type="InterPro" id="IPR004875">
    <property type="entry name" value="DDE_SF_endonuclease_dom"/>
</dbReference>
<dbReference type="InterPro" id="IPR050863">
    <property type="entry name" value="CenT-Element_Derived"/>
</dbReference>
<protein>
    <submittedName>
        <fullName evidence="2">CENP-B protein</fullName>
    </submittedName>
</protein>
<keyword evidence="3" id="KW-1185">Reference proteome</keyword>
<dbReference type="Proteomes" id="UP000276215">
    <property type="component" value="Unassembled WGS sequence"/>
</dbReference>
<organism evidence="2 3">
    <name type="scientific">Choiromyces venosus 120613-1</name>
    <dbReference type="NCBI Taxonomy" id="1336337"/>
    <lineage>
        <taxon>Eukaryota</taxon>
        <taxon>Fungi</taxon>
        <taxon>Dikarya</taxon>
        <taxon>Ascomycota</taxon>
        <taxon>Pezizomycotina</taxon>
        <taxon>Pezizomycetes</taxon>
        <taxon>Pezizales</taxon>
        <taxon>Tuberaceae</taxon>
        <taxon>Choiromyces</taxon>
    </lineage>
</organism>
<dbReference type="AlphaFoldDB" id="A0A3N4JFL6"/>
<gene>
    <name evidence="2" type="ORF">L873DRAFT_1591236</name>
</gene>
<evidence type="ECO:0000313" key="2">
    <source>
        <dbReference type="EMBL" id="RPA97056.1"/>
    </source>
</evidence>
<dbReference type="GO" id="GO:0005634">
    <property type="term" value="C:nucleus"/>
    <property type="evidence" value="ECO:0007669"/>
    <property type="project" value="TreeGrafter"/>
</dbReference>
<dbReference type="STRING" id="1336337.A0A3N4JFL6"/>
<name>A0A3N4JFL6_9PEZI</name>
<sequence length="246" mass="28380">LESIVQKFEIRPQNTYNLDKVGFLLGLGQSERVLEVIRNPRENGELKYYGTHEFVTVIQGVCVDGTTLKPTIILKAEEFIVEWFKKVQGIPENILFGRSHNGWTDEKMAMKYLGRNFGNESITAQKAKNEYRLLLFDGHSSHVNMKFLDFCISQKIIPYCLLPHTTHRLQPLDVCIFSPYKDQYQKELTRRFEGHEYGMSKESFYEILMIARRASFTPSIIQSGFGNTGLVPINRNIVLLKIQALP</sequence>
<evidence type="ECO:0000313" key="3">
    <source>
        <dbReference type="Proteomes" id="UP000276215"/>
    </source>
</evidence>
<dbReference type="PANTHER" id="PTHR19303">
    <property type="entry name" value="TRANSPOSON"/>
    <property type="match status" value="1"/>
</dbReference>
<dbReference type="EMBL" id="ML120408">
    <property type="protein sequence ID" value="RPA97056.1"/>
    <property type="molecule type" value="Genomic_DNA"/>
</dbReference>
<feature type="non-terminal residue" evidence="2">
    <location>
        <position position="1"/>
    </location>
</feature>
<dbReference type="OrthoDB" id="4357141at2759"/>
<feature type="non-terminal residue" evidence="2">
    <location>
        <position position="246"/>
    </location>
</feature>
<proteinExistence type="predicted"/>
<feature type="domain" description="DDE-1" evidence="1">
    <location>
        <begin position="56"/>
        <end position="225"/>
    </location>
</feature>
<evidence type="ECO:0000259" key="1">
    <source>
        <dbReference type="Pfam" id="PF03184"/>
    </source>
</evidence>
<dbReference type="Pfam" id="PF03184">
    <property type="entry name" value="DDE_1"/>
    <property type="match status" value="1"/>
</dbReference>
<reference evidence="2 3" key="1">
    <citation type="journal article" date="2018" name="Nat. Ecol. Evol.">
        <title>Pezizomycetes genomes reveal the molecular basis of ectomycorrhizal truffle lifestyle.</title>
        <authorList>
            <person name="Murat C."/>
            <person name="Payen T."/>
            <person name="Noel B."/>
            <person name="Kuo A."/>
            <person name="Morin E."/>
            <person name="Chen J."/>
            <person name="Kohler A."/>
            <person name="Krizsan K."/>
            <person name="Balestrini R."/>
            <person name="Da Silva C."/>
            <person name="Montanini B."/>
            <person name="Hainaut M."/>
            <person name="Levati E."/>
            <person name="Barry K.W."/>
            <person name="Belfiori B."/>
            <person name="Cichocki N."/>
            <person name="Clum A."/>
            <person name="Dockter R.B."/>
            <person name="Fauchery L."/>
            <person name="Guy J."/>
            <person name="Iotti M."/>
            <person name="Le Tacon F."/>
            <person name="Lindquist E.A."/>
            <person name="Lipzen A."/>
            <person name="Malagnac F."/>
            <person name="Mello A."/>
            <person name="Molinier V."/>
            <person name="Miyauchi S."/>
            <person name="Poulain J."/>
            <person name="Riccioni C."/>
            <person name="Rubini A."/>
            <person name="Sitrit Y."/>
            <person name="Splivallo R."/>
            <person name="Traeger S."/>
            <person name="Wang M."/>
            <person name="Zifcakova L."/>
            <person name="Wipf D."/>
            <person name="Zambonelli A."/>
            <person name="Paolocci F."/>
            <person name="Nowrousian M."/>
            <person name="Ottonello S."/>
            <person name="Baldrian P."/>
            <person name="Spatafora J.W."/>
            <person name="Henrissat B."/>
            <person name="Nagy L.G."/>
            <person name="Aury J.M."/>
            <person name="Wincker P."/>
            <person name="Grigoriev I.V."/>
            <person name="Bonfante P."/>
            <person name="Martin F.M."/>
        </authorList>
    </citation>
    <scope>NUCLEOTIDE SEQUENCE [LARGE SCALE GENOMIC DNA]</scope>
    <source>
        <strain evidence="2 3">120613-1</strain>
    </source>
</reference>
<dbReference type="PANTHER" id="PTHR19303:SF74">
    <property type="entry name" value="POGO TRANSPOSABLE ELEMENT WITH KRAB DOMAIN"/>
    <property type="match status" value="1"/>
</dbReference>